<comment type="caution">
    <text evidence="2">The sequence shown here is derived from an EMBL/GenBank/DDBJ whole genome shotgun (WGS) entry which is preliminary data.</text>
</comment>
<evidence type="ECO:0000313" key="2">
    <source>
        <dbReference type="EMBL" id="KAK2742008.1"/>
    </source>
</evidence>
<keyword evidence="3" id="KW-1185">Reference proteome</keyword>
<feature type="region of interest" description="Disordered" evidence="1">
    <location>
        <begin position="85"/>
        <end position="106"/>
    </location>
</feature>
<dbReference type="Proteomes" id="UP001281614">
    <property type="component" value="Unassembled WGS sequence"/>
</dbReference>
<dbReference type="EMBL" id="VYYT01000333">
    <property type="protein sequence ID" value="KAK2742008.1"/>
    <property type="molecule type" value="Genomic_DNA"/>
</dbReference>
<protein>
    <submittedName>
        <fullName evidence="2">Uncharacterized protein</fullName>
    </submittedName>
</protein>
<accession>A0AAD9Y870</accession>
<proteinExistence type="predicted"/>
<organism evidence="2 3">
    <name type="scientific">Colletotrichum kahawae</name>
    <name type="common">Coffee berry disease fungus</name>
    <dbReference type="NCBI Taxonomy" id="34407"/>
    <lineage>
        <taxon>Eukaryota</taxon>
        <taxon>Fungi</taxon>
        <taxon>Dikarya</taxon>
        <taxon>Ascomycota</taxon>
        <taxon>Pezizomycotina</taxon>
        <taxon>Sordariomycetes</taxon>
        <taxon>Hypocreomycetidae</taxon>
        <taxon>Glomerellales</taxon>
        <taxon>Glomerellaceae</taxon>
        <taxon>Colletotrichum</taxon>
        <taxon>Colletotrichum gloeosporioides species complex</taxon>
    </lineage>
</organism>
<feature type="compositionally biased region" description="Basic residues" evidence="1">
    <location>
        <begin position="91"/>
        <end position="106"/>
    </location>
</feature>
<name>A0AAD9Y870_COLKA</name>
<gene>
    <name evidence="2" type="ORF">CKAH01_01435</name>
</gene>
<feature type="region of interest" description="Disordered" evidence="1">
    <location>
        <begin position="1"/>
        <end position="31"/>
    </location>
</feature>
<sequence>MHPGCHDRCKLQPPPPGRNRVPQPRQRANHQNRECKVRCAPWSHEITRICCGSISGHFGQPMATLAGPGVVRAVGPGLNHFRDLSTSDFHHQRRPLRGPRSLKTKI</sequence>
<evidence type="ECO:0000313" key="3">
    <source>
        <dbReference type="Proteomes" id="UP001281614"/>
    </source>
</evidence>
<dbReference type="AlphaFoldDB" id="A0AAD9Y870"/>
<reference evidence="2" key="1">
    <citation type="submission" date="2023-02" db="EMBL/GenBank/DDBJ databases">
        <title>Colletotrichum kahawae CIFC_Que2 genome sequencing and assembly.</title>
        <authorList>
            <person name="Baroncelli R."/>
        </authorList>
    </citation>
    <scope>NUCLEOTIDE SEQUENCE</scope>
    <source>
        <strain evidence="2">CIFC_Que2</strain>
    </source>
</reference>
<evidence type="ECO:0000256" key="1">
    <source>
        <dbReference type="SAM" id="MobiDB-lite"/>
    </source>
</evidence>
<feature type="compositionally biased region" description="Basic and acidic residues" evidence="1">
    <location>
        <begin position="1"/>
        <end position="10"/>
    </location>
</feature>